<name>A0AAE0VMC5_9BIVA</name>
<gene>
    <name evidence="4" type="ORF">CHS0354_009723</name>
</gene>
<reference evidence="4" key="1">
    <citation type="journal article" date="2021" name="Genome Biol. Evol.">
        <title>A High-Quality Reference Genome for a Parasitic Bivalve with Doubly Uniparental Inheritance (Bivalvia: Unionida).</title>
        <authorList>
            <person name="Smith C.H."/>
        </authorList>
    </citation>
    <scope>NUCLEOTIDE SEQUENCE</scope>
    <source>
        <strain evidence="4">CHS0354</strain>
    </source>
</reference>
<feature type="region of interest" description="Disordered" evidence="2">
    <location>
        <begin position="1"/>
        <end position="64"/>
    </location>
</feature>
<evidence type="ECO:0000313" key="4">
    <source>
        <dbReference type="EMBL" id="KAK3582916.1"/>
    </source>
</evidence>
<dbReference type="Proteomes" id="UP001195483">
    <property type="component" value="Unassembled WGS sequence"/>
</dbReference>
<evidence type="ECO:0000256" key="2">
    <source>
        <dbReference type="SAM" id="MobiDB-lite"/>
    </source>
</evidence>
<reference evidence="4" key="2">
    <citation type="journal article" date="2021" name="Genome Biol. Evol.">
        <title>Developing a high-quality reference genome for a parasitic bivalve with doubly uniparental inheritance (Bivalvia: Unionida).</title>
        <authorList>
            <person name="Smith C.H."/>
        </authorList>
    </citation>
    <scope>NUCLEOTIDE SEQUENCE</scope>
    <source>
        <strain evidence="4">CHS0354</strain>
        <tissue evidence="4">Mantle</tissue>
    </source>
</reference>
<feature type="compositionally biased region" description="Basic and acidic residues" evidence="2">
    <location>
        <begin position="19"/>
        <end position="35"/>
    </location>
</feature>
<dbReference type="AlphaFoldDB" id="A0AAE0VMC5"/>
<organism evidence="4 5">
    <name type="scientific">Potamilus streckersoni</name>
    <dbReference type="NCBI Taxonomy" id="2493646"/>
    <lineage>
        <taxon>Eukaryota</taxon>
        <taxon>Metazoa</taxon>
        <taxon>Spiralia</taxon>
        <taxon>Lophotrochozoa</taxon>
        <taxon>Mollusca</taxon>
        <taxon>Bivalvia</taxon>
        <taxon>Autobranchia</taxon>
        <taxon>Heteroconchia</taxon>
        <taxon>Palaeoheterodonta</taxon>
        <taxon>Unionida</taxon>
        <taxon>Unionoidea</taxon>
        <taxon>Unionidae</taxon>
        <taxon>Ambleminae</taxon>
        <taxon>Lampsilini</taxon>
        <taxon>Potamilus</taxon>
    </lineage>
</organism>
<evidence type="ECO:0000259" key="3">
    <source>
        <dbReference type="Pfam" id="PF16026"/>
    </source>
</evidence>
<dbReference type="Pfam" id="PF16026">
    <property type="entry name" value="MIEAP"/>
    <property type="match status" value="1"/>
</dbReference>
<accession>A0AAE0VMC5</accession>
<proteinExistence type="predicted"/>
<dbReference type="InterPro" id="IPR031981">
    <property type="entry name" value="MIEAP_C"/>
</dbReference>
<evidence type="ECO:0000313" key="5">
    <source>
        <dbReference type="Proteomes" id="UP001195483"/>
    </source>
</evidence>
<evidence type="ECO:0000256" key="1">
    <source>
        <dbReference type="SAM" id="Coils"/>
    </source>
</evidence>
<protein>
    <recommendedName>
        <fullName evidence="3">Mitochondria-eating protein C-terminal domain-containing protein</fullName>
    </recommendedName>
</protein>
<keyword evidence="5" id="KW-1185">Reference proteome</keyword>
<feature type="compositionally biased region" description="Basic and acidic residues" evidence="2">
    <location>
        <begin position="51"/>
        <end position="64"/>
    </location>
</feature>
<keyword evidence="1" id="KW-0175">Coiled coil</keyword>
<feature type="compositionally biased region" description="Basic and acidic residues" evidence="2">
    <location>
        <begin position="93"/>
        <end position="109"/>
    </location>
</feature>
<dbReference type="EMBL" id="JAEAOA010000619">
    <property type="protein sequence ID" value="KAK3582916.1"/>
    <property type="molecule type" value="Genomic_DNA"/>
</dbReference>
<feature type="region of interest" description="Disordered" evidence="2">
    <location>
        <begin position="93"/>
        <end position="112"/>
    </location>
</feature>
<comment type="caution">
    <text evidence="4">The sequence shown here is derived from an EMBL/GenBank/DDBJ whole genome shotgun (WGS) entry which is preliminary data.</text>
</comment>
<feature type="coiled-coil region" evidence="1">
    <location>
        <begin position="186"/>
        <end position="213"/>
    </location>
</feature>
<feature type="domain" description="Mitochondria-eating protein C-terminal" evidence="3">
    <location>
        <begin position="233"/>
        <end position="437"/>
    </location>
</feature>
<reference evidence="4" key="3">
    <citation type="submission" date="2023-05" db="EMBL/GenBank/DDBJ databases">
        <authorList>
            <person name="Smith C.H."/>
        </authorList>
    </citation>
    <scope>NUCLEOTIDE SEQUENCE</scope>
    <source>
        <strain evidence="4">CHS0354</strain>
        <tissue evidence="4">Mantle</tissue>
    </source>
</reference>
<sequence length="453" mass="53028">MISSRMSKRPEQSFYGTGKDTRRKDQNGEPLKTMRIEAGQHQSNTSEETASEEKILPMSDKEEKMINYREQVEEMRRKIKTLEETNRTLESKLSKENLKVTSSEPERKSSFKRHLPWKNERPKTDVFPSHQNLGSETTELSKQKDVYMSQIRQLQDEKVKLCGERDALGAKLKQYENDLCSVKEENRIATVTISKLMKEKDDLQNRLSEIGSDRLTHENTDIVDLSDENRPGKLREKIAEMYNYQWTEALNELEKNELKNENAIQLLLKILMETHLACKEVTWNRYTKLLEDCSSINVPWKLESDAKGEDNGVIVNVELTLNQKRHIKQICFGTSKQLESKIKSMLMKMVEIRTNFHEKHMEKTRKYLEDCIEICWRMTLQEKPMHLETSVEIRNGQKHFDNEKFRAYTKTGQYVDFVVWPAIYLFEGGPILERGVAQGLSHKESQSVQILND</sequence>